<dbReference type="Gene3D" id="3.40.50.1820">
    <property type="entry name" value="alpha/beta hydrolase"/>
    <property type="match status" value="1"/>
</dbReference>
<evidence type="ECO:0000313" key="3">
    <source>
        <dbReference type="EMBL" id="KAJ5339490.1"/>
    </source>
</evidence>
<dbReference type="PANTHER" id="PTHR48070:SF4">
    <property type="entry name" value="ESTERASE ALNB"/>
    <property type="match status" value="1"/>
</dbReference>
<evidence type="ECO:0000259" key="2">
    <source>
        <dbReference type="Pfam" id="PF03959"/>
    </source>
</evidence>
<dbReference type="Proteomes" id="UP001147695">
    <property type="component" value="Unassembled WGS sequence"/>
</dbReference>
<accession>A0A9W9QLI3</accession>
<dbReference type="GO" id="GO:0005737">
    <property type="term" value="C:cytoplasm"/>
    <property type="evidence" value="ECO:0007669"/>
    <property type="project" value="TreeGrafter"/>
</dbReference>
<dbReference type="AlphaFoldDB" id="A0A9W9QLI3"/>
<sequence length="250" mass="27258">MRFLCLHGMGSSAEIFETQLSAVQKALGSKFEFVFLQGDIKAEAGPGVQGISQGPFYSFFNLPVSNQLLGAFEMIDEAIECDGPFDGIMGFSQGASIAAAYLIRDPSDSIPFKCAAFFCGSMPFDVDSAPFRAMDDGKFTDATTGDDVSSEISSTIPELLDRDRYLGLGEMLLLRRYSATGTSQISIPTVHIYASNDPYYTQSTLLAAMCQSFEKETIVHKGGHSVPWDQRITAQIIEGIRRMVHAAQLQ</sequence>
<dbReference type="SUPFAM" id="SSF53474">
    <property type="entry name" value="alpha/beta-Hydrolases"/>
    <property type="match status" value="1"/>
</dbReference>
<comment type="caution">
    <text evidence="3">The sequence shown here is derived from an EMBL/GenBank/DDBJ whole genome shotgun (WGS) entry which is preliminary data.</text>
</comment>
<reference evidence="3" key="2">
    <citation type="journal article" date="2023" name="IMA Fungus">
        <title>Comparative genomic study of the Penicillium genus elucidates a diverse pangenome and 15 lateral gene transfer events.</title>
        <authorList>
            <person name="Petersen C."/>
            <person name="Sorensen T."/>
            <person name="Nielsen M.R."/>
            <person name="Sondergaard T.E."/>
            <person name="Sorensen J.L."/>
            <person name="Fitzpatrick D.A."/>
            <person name="Frisvad J.C."/>
            <person name="Nielsen K.L."/>
        </authorList>
    </citation>
    <scope>NUCLEOTIDE SEQUENCE</scope>
    <source>
        <strain evidence="3">IBT 35673</strain>
    </source>
</reference>
<name>A0A9W9QLI3_PENBR</name>
<dbReference type="GO" id="GO:0005634">
    <property type="term" value="C:nucleus"/>
    <property type="evidence" value="ECO:0007669"/>
    <property type="project" value="TreeGrafter"/>
</dbReference>
<organism evidence="3 4">
    <name type="scientific">Penicillium brevicompactum</name>
    <dbReference type="NCBI Taxonomy" id="5074"/>
    <lineage>
        <taxon>Eukaryota</taxon>
        <taxon>Fungi</taxon>
        <taxon>Dikarya</taxon>
        <taxon>Ascomycota</taxon>
        <taxon>Pezizomycotina</taxon>
        <taxon>Eurotiomycetes</taxon>
        <taxon>Eurotiomycetidae</taxon>
        <taxon>Eurotiales</taxon>
        <taxon>Aspergillaceae</taxon>
        <taxon>Penicillium</taxon>
    </lineage>
</organism>
<protein>
    <submittedName>
        <fullName evidence="3">Alpha/beta-hydrolase</fullName>
    </submittedName>
</protein>
<feature type="domain" description="Serine hydrolase" evidence="2">
    <location>
        <begin position="2"/>
        <end position="235"/>
    </location>
</feature>
<evidence type="ECO:0000256" key="1">
    <source>
        <dbReference type="ARBA" id="ARBA00022801"/>
    </source>
</evidence>
<evidence type="ECO:0000313" key="4">
    <source>
        <dbReference type="Proteomes" id="UP001147695"/>
    </source>
</evidence>
<dbReference type="GO" id="GO:0017000">
    <property type="term" value="P:antibiotic biosynthetic process"/>
    <property type="evidence" value="ECO:0007669"/>
    <property type="project" value="UniProtKB-ARBA"/>
</dbReference>
<dbReference type="InterPro" id="IPR029058">
    <property type="entry name" value="AB_hydrolase_fold"/>
</dbReference>
<proteinExistence type="predicted"/>
<dbReference type="GO" id="GO:0016787">
    <property type="term" value="F:hydrolase activity"/>
    <property type="evidence" value="ECO:0007669"/>
    <property type="project" value="UniProtKB-KW"/>
</dbReference>
<dbReference type="InterPro" id="IPR005645">
    <property type="entry name" value="FSH-like_dom"/>
</dbReference>
<dbReference type="GO" id="GO:0072330">
    <property type="term" value="P:monocarboxylic acid biosynthetic process"/>
    <property type="evidence" value="ECO:0007669"/>
    <property type="project" value="UniProtKB-ARBA"/>
</dbReference>
<keyword evidence="1" id="KW-0378">Hydrolase</keyword>
<gene>
    <name evidence="3" type="ORF">N7452_006218</name>
</gene>
<dbReference type="PANTHER" id="PTHR48070">
    <property type="entry name" value="ESTERASE OVCA2"/>
    <property type="match status" value="1"/>
</dbReference>
<dbReference type="Pfam" id="PF03959">
    <property type="entry name" value="FSH1"/>
    <property type="match status" value="1"/>
</dbReference>
<reference evidence="3" key="1">
    <citation type="submission" date="2022-12" db="EMBL/GenBank/DDBJ databases">
        <authorList>
            <person name="Petersen C."/>
        </authorList>
    </citation>
    <scope>NUCLEOTIDE SEQUENCE</scope>
    <source>
        <strain evidence="3">IBT 35673</strain>
    </source>
</reference>
<dbReference type="InterPro" id="IPR050593">
    <property type="entry name" value="LovG"/>
</dbReference>
<dbReference type="EMBL" id="JAPZBQ010000003">
    <property type="protein sequence ID" value="KAJ5339490.1"/>
    <property type="molecule type" value="Genomic_DNA"/>
</dbReference>
<dbReference type="GO" id="GO:0019748">
    <property type="term" value="P:secondary metabolic process"/>
    <property type="evidence" value="ECO:0007669"/>
    <property type="project" value="TreeGrafter"/>
</dbReference>